<sequence length="401" mass="44221">MRAIYVLKMTWLSQLKIKFFSYISHASKGLPRKQCISFFTLLSLFAFSVNAGAALPKKQYSTKTLATQLQSPWSMVELANGTWLITERDGHVVIIKNNAQSRVKLNLEGLYLAGQGGLLDIVLSPDYSNSKEVIFTYAQGDANANWLVVAKATFNGTRFSKPQIIYKVATNKNTPQHYAGRALVLPDNTLLVSTGDGFDFREQAQVITSQLGKILRINLNGSIPTDNPFINHTNPNAHAVYSLGHRNPQGLVYDYDTQQIISHEHGPAGGDELNYLTAGNNYGWPVITNGDDYSQARISPFRDYPGMAKPSLDWTPSIAPSGMAYYGSKHAAFPSLQNHVLITTLVDKKLYAVNLANGEFTQSHIFPEATGRLRDVFVTTEGNVAILTDGEDAKLMLVKSN</sequence>
<evidence type="ECO:0000313" key="3">
    <source>
        <dbReference type="Proteomes" id="UP000006843"/>
    </source>
</evidence>
<dbReference type="Gene3D" id="2.120.10.30">
    <property type="entry name" value="TolB, C-terminal domain"/>
    <property type="match status" value="1"/>
</dbReference>
<accession>Q3IH25</accession>
<reference evidence="2 3" key="1">
    <citation type="journal article" date="2005" name="Genome Res.">
        <title>Coping with cold: the genome of the versatile marine Antarctica bacterium Pseudoalteromonas haloplanktis TAC125.</title>
        <authorList>
            <person name="Medigue C."/>
            <person name="Krin E."/>
            <person name="Pascal G."/>
            <person name="Barbe V."/>
            <person name="Bernsel A."/>
            <person name="Bertin P."/>
            <person name="Cheung F."/>
            <person name="Cruveiller S."/>
            <person name="Damico S."/>
            <person name="Duilio A."/>
            <person name="Fang G."/>
            <person name="Feller G."/>
            <person name="Mangenot S."/>
            <person name="Marino G."/>
            <person name="Nilsson J."/>
            <person name="Parilli E."/>
            <person name="Rocha E."/>
            <person name="Rouy Z."/>
            <person name="Sekowska A."/>
            <person name="Tutino M.L."/>
            <person name="Vallenet D."/>
            <person name="von Heijne G."/>
            <person name="Danchin A."/>
        </authorList>
    </citation>
    <scope>NUCLEOTIDE SEQUENCE [LARGE SCALE GENOMIC DNA]</scope>
    <source>
        <strain evidence="3">TAC 125</strain>
    </source>
</reference>
<dbReference type="HOGENOM" id="CLU_012253_1_1_6"/>
<keyword evidence="3" id="KW-1185">Reference proteome</keyword>
<evidence type="ECO:0000313" key="2">
    <source>
        <dbReference type="EMBL" id="CAI86780.1"/>
    </source>
</evidence>
<evidence type="ECO:0000259" key="1">
    <source>
        <dbReference type="Pfam" id="PF07995"/>
    </source>
</evidence>
<dbReference type="AlphaFoldDB" id="Q3IH25"/>
<dbReference type="Proteomes" id="UP000006843">
    <property type="component" value="Chromosome I"/>
</dbReference>
<protein>
    <recommendedName>
        <fullName evidence="1">Glucose/Sorbosone dehydrogenase domain-containing protein</fullName>
    </recommendedName>
</protein>
<proteinExistence type="predicted"/>
<organism evidence="2 3">
    <name type="scientific">Pseudoalteromonas translucida (strain TAC 125)</name>
    <dbReference type="NCBI Taxonomy" id="326442"/>
    <lineage>
        <taxon>Bacteria</taxon>
        <taxon>Pseudomonadati</taxon>
        <taxon>Pseudomonadota</taxon>
        <taxon>Gammaproteobacteria</taxon>
        <taxon>Alteromonadales</taxon>
        <taxon>Pseudoalteromonadaceae</taxon>
        <taxon>Pseudoalteromonas</taxon>
    </lineage>
</organism>
<feature type="domain" description="Glucose/Sorbosone dehydrogenase" evidence="1">
    <location>
        <begin position="69"/>
        <end position="396"/>
    </location>
</feature>
<dbReference type="InterPro" id="IPR012938">
    <property type="entry name" value="Glc/Sorbosone_DH"/>
</dbReference>
<dbReference type="EMBL" id="CR954246">
    <property type="protein sequence ID" value="CAI86780.1"/>
    <property type="molecule type" value="Genomic_DNA"/>
</dbReference>
<dbReference type="InterPro" id="IPR011041">
    <property type="entry name" value="Quinoprot_gluc/sorb_DH_b-prop"/>
</dbReference>
<dbReference type="PANTHER" id="PTHR19328">
    <property type="entry name" value="HEDGEHOG-INTERACTING PROTEIN"/>
    <property type="match status" value="1"/>
</dbReference>
<dbReference type="Pfam" id="PF07995">
    <property type="entry name" value="GSDH"/>
    <property type="match status" value="1"/>
</dbReference>
<dbReference type="PANTHER" id="PTHR19328:SF75">
    <property type="entry name" value="ALDOSE SUGAR DEHYDROGENASE YLII"/>
    <property type="match status" value="1"/>
</dbReference>
<name>Q3IH25_PSET1</name>
<dbReference type="KEGG" id="pha:PSHAa1707"/>
<dbReference type="InterPro" id="IPR011042">
    <property type="entry name" value="6-blade_b-propeller_TolB-like"/>
</dbReference>
<dbReference type="SUPFAM" id="SSF50952">
    <property type="entry name" value="Soluble quinoprotein glucose dehydrogenase"/>
    <property type="match status" value="1"/>
</dbReference>
<dbReference type="eggNOG" id="COG2133">
    <property type="taxonomic scope" value="Bacteria"/>
</dbReference>
<gene>
    <name evidence="2" type="ordered locus">PSHAa1707</name>
</gene>